<dbReference type="AlphaFoldDB" id="A0A239DX41"/>
<evidence type="ECO:0000313" key="3">
    <source>
        <dbReference type="EMBL" id="SNS36184.1"/>
    </source>
</evidence>
<proteinExistence type="predicted"/>
<name>A0A239DX41_9PSED</name>
<dbReference type="Proteomes" id="UP000198407">
    <property type="component" value="Unassembled WGS sequence"/>
</dbReference>
<feature type="signal peptide" evidence="2">
    <location>
        <begin position="1"/>
        <end position="25"/>
    </location>
</feature>
<keyword evidence="2" id="KW-0732">Signal</keyword>
<evidence type="ECO:0000313" key="4">
    <source>
        <dbReference type="Proteomes" id="UP000198407"/>
    </source>
</evidence>
<dbReference type="STRING" id="1215104.GCA_000730585_03703"/>
<gene>
    <name evidence="3" type="ORF">SAMN05444352_106271</name>
</gene>
<dbReference type="EMBL" id="FZOL01000006">
    <property type="protein sequence ID" value="SNS36184.1"/>
    <property type="molecule type" value="Genomic_DNA"/>
</dbReference>
<protein>
    <recommendedName>
        <fullName evidence="5">Translation initiation factor 2</fullName>
    </recommendedName>
</protein>
<reference evidence="4" key="1">
    <citation type="submission" date="2017-06" db="EMBL/GenBank/DDBJ databases">
        <authorList>
            <person name="Varghese N."/>
            <person name="Submissions S."/>
        </authorList>
    </citation>
    <scope>NUCLEOTIDE SEQUENCE [LARGE SCALE GENOMIC DNA]</scope>
    <source>
        <strain evidence="4">DSM 22348</strain>
    </source>
</reference>
<organism evidence="3 4">
    <name type="scientific">Pseudomonas japonica</name>
    <dbReference type="NCBI Taxonomy" id="256466"/>
    <lineage>
        <taxon>Bacteria</taxon>
        <taxon>Pseudomonadati</taxon>
        <taxon>Pseudomonadota</taxon>
        <taxon>Gammaproteobacteria</taxon>
        <taxon>Pseudomonadales</taxon>
        <taxon>Pseudomonadaceae</taxon>
        <taxon>Pseudomonas</taxon>
    </lineage>
</organism>
<feature type="chain" id="PRO_5011259958" description="Translation initiation factor 2" evidence="2">
    <location>
        <begin position="26"/>
        <end position="178"/>
    </location>
</feature>
<evidence type="ECO:0008006" key="5">
    <source>
        <dbReference type="Google" id="ProtNLM"/>
    </source>
</evidence>
<accession>A0A239DX41</accession>
<keyword evidence="4" id="KW-1185">Reference proteome</keyword>
<evidence type="ECO:0000256" key="1">
    <source>
        <dbReference type="SAM" id="MobiDB-lite"/>
    </source>
</evidence>
<dbReference type="OrthoDB" id="7033497at2"/>
<evidence type="ECO:0000256" key="2">
    <source>
        <dbReference type="SAM" id="SignalP"/>
    </source>
</evidence>
<sequence length="178" mass="19035">MTLLRCVGLVLAGLAALPLVGPALADPAASPVLLAEAKVPAQKTAAKAGQSVKKQAATKPGQSARKQPVARQKTVKKPAKASKTASRKKADAIAAPLPKVKLDLSLPPDMVKDLQPVEEIEAHVRKPLLPAMFGEKPEVQSPFQLNGRLLSNEMQLQLRNDSRQQEIEGAAIDFEFKQ</sequence>
<feature type="region of interest" description="Disordered" evidence="1">
    <location>
        <begin position="44"/>
        <end position="92"/>
    </location>
</feature>